<reference evidence="2" key="1">
    <citation type="journal article" date="2021" name="Nat. Commun.">
        <title>Genetic determinants of endophytism in the Arabidopsis root mycobiome.</title>
        <authorList>
            <person name="Mesny F."/>
            <person name="Miyauchi S."/>
            <person name="Thiergart T."/>
            <person name="Pickel B."/>
            <person name="Atanasova L."/>
            <person name="Karlsson M."/>
            <person name="Huettel B."/>
            <person name="Barry K.W."/>
            <person name="Haridas S."/>
            <person name="Chen C."/>
            <person name="Bauer D."/>
            <person name="Andreopoulos W."/>
            <person name="Pangilinan J."/>
            <person name="LaButti K."/>
            <person name="Riley R."/>
            <person name="Lipzen A."/>
            <person name="Clum A."/>
            <person name="Drula E."/>
            <person name="Henrissat B."/>
            <person name="Kohler A."/>
            <person name="Grigoriev I.V."/>
            <person name="Martin F.M."/>
            <person name="Hacquard S."/>
        </authorList>
    </citation>
    <scope>NUCLEOTIDE SEQUENCE</scope>
    <source>
        <strain evidence="2">MPI-CAGE-AT-0147</strain>
    </source>
</reference>
<keyword evidence="1" id="KW-0812">Transmembrane</keyword>
<sequence length="164" mass="18202">MVLSHLRVMSFPGGVRHLSPPDHVPLCPNRASIPPQPQLDGTQPKDHVSRVHALRLRSSRLFIISVIFFFSHLLSSLLSVGFHTPYPCRHIGAEPPSQSNPPLRFSSRSSQHLVIHPMSCHLSHFHPVPGCNQAGCSSGRRRSQDTVCGFCIAAVLLNLQRRRS</sequence>
<feature type="transmembrane region" description="Helical" evidence="1">
    <location>
        <begin position="61"/>
        <end position="82"/>
    </location>
</feature>
<dbReference type="Proteomes" id="UP000738349">
    <property type="component" value="Unassembled WGS sequence"/>
</dbReference>
<accession>A0A9P9FN61</accession>
<organism evidence="2 3">
    <name type="scientific">Dactylonectria macrodidyma</name>
    <dbReference type="NCBI Taxonomy" id="307937"/>
    <lineage>
        <taxon>Eukaryota</taxon>
        <taxon>Fungi</taxon>
        <taxon>Dikarya</taxon>
        <taxon>Ascomycota</taxon>
        <taxon>Pezizomycotina</taxon>
        <taxon>Sordariomycetes</taxon>
        <taxon>Hypocreomycetidae</taxon>
        <taxon>Hypocreales</taxon>
        <taxon>Nectriaceae</taxon>
        <taxon>Dactylonectria</taxon>
    </lineage>
</organism>
<evidence type="ECO:0000313" key="3">
    <source>
        <dbReference type="Proteomes" id="UP000738349"/>
    </source>
</evidence>
<evidence type="ECO:0000256" key="1">
    <source>
        <dbReference type="SAM" id="Phobius"/>
    </source>
</evidence>
<gene>
    <name evidence="2" type="ORF">EDB81DRAFT_271578</name>
</gene>
<proteinExistence type="predicted"/>
<comment type="caution">
    <text evidence="2">The sequence shown here is derived from an EMBL/GenBank/DDBJ whole genome shotgun (WGS) entry which is preliminary data.</text>
</comment>
<evidence type="ECO:0008006" key="4">
    <source>
        <dbReference type="Google" id="ProtNLM"/>
    </source>
</evidence>
<dbReference type="AlphaFoldDB" id="A0A9P9FN61"/>
<keyword evidence="1" id="KW-0472">Membrane</keyword>
<keyword evidence="3" id="KW-1185">Reference proteome</keyword>
<protein>
    <recommendedName>
        <fullName evidence="4">Transmembrane protein</fullName>
    </recommendedName>
</protein>
<evidence type="ECO:0000313" key="2">
    <source>
        <dbReference type="EMBL" id="KAH7166046.1"/>
    </source>
</evidence>
<keyword evidence="1" id="KW-1133">Transmembrane helix</keyword>
<dbReference type="EMBL" id="JAGMUV010000003">
    <property type="protein sequence ID" value="KAH7166046.1"/>
    <property type="molecule type" value="Genomic_DNA"/>
</dbReference>
<name>A0A9P9FN61_9HYPO</name>